<evidence type="ECO:0000313" key="9">
    <source>
        <dbReference type="Proteomes" id="UP000309117"/>
    </source>
</evidence>
<dbReference type="InterPro" id="IPR051401">
    <property type="entry name" value="GtrA_CellWall_Glycosyl"/>
</dbReference>
<dbReference type="Pfam" id="PF04138">
    <property type="entry name" value="GtrA_DPMS_TM"/>
    <property type="match status" value="1"/>
</dbReference>
<evidence type="ECO:0000256" key="3">
    <source>
        <dbReference type="ARBA" id="ARBA00022692"/>
    </source>
</evidence>
<evidence type="ECO:0000256" key="1">
    <source>
        <dbReference type="ARBA" id="ARBA00004141"/>
    </source>
</evidence>
<dbReference type="AlphaFoldDB" id="A0A4S2BM05"/>
<reference evidence="8 9" key="1">
    <citation type="submission" date="2019-04" db="EMBL/GenBank/DDBJ databases">
        <title>Microbes associate with the intestines of laboratory mice.</title>
        <authorList>
            <person name="Navarre W."/>
            <person name="Wong E."/>
            <person name="Huang K."/>
            <person name="Tropini C."/>
            <person name="Ng K."/>
            <person name="Yu B."/>
        </authorList>
    </citation>
    <scope>NUCLEOTIDE SEQUENCE [LARGE SCALE GENOMIC DNA]</scope>
    <source>
        <strain evidence="8 9">NM61_E11</strain>
    </source>
</reference>
<dbReference type="GO" id="GO:0000271">
    <property type="term" value="P:polysaccharide biosynthetic process"/>
    <property type="evidence" value="ECO:0007669"/>
    <property type="project" value="InterPro"/>
</dbReference>
<dbReference type="PANTHER" id="PTHR38459">
    <property type="entry name" value="PROPHAGE BACTOPRENOL-LINKED GLUCOSE TRANSLOCASE HOMOLOG"/>
    <property type="match status" value="1"/>
</dbReference>
<keyword evidence="5 6" id="KW-0472">Membrane</keyword>
<evidence type="ECO:0000256" key="6">
    <source>
        <dbReference type="SAM" id="Phobius"/>
    </source>
</evidence>
<dbReference type="PANTHER" id="PTHR38459:SF1">
    <property type="entry name" value="PROPHAGE BACTOPRENOL-LINKED GLUCOSE TRANSLOCASE HOMOLOG"/>
    <property type="match status" value="1"/>
</dbReference>
<feature type="domain" description="GtrA/DPMS transmembrane" evidence="7">
    <location>
        <begin position="19"/>
        <end position="133"/>
    </location>
</feature>
<evidence type="ECO:0000256" key="5">
    <source>
        <dbReference type="ARBA" id="ARBA00023136"/>
    </source>
</evidence>
<name>A0A4S2BM05_9LACO</name>
<comment type="subcellular location">
    <subcellularLocation>
        <location evidence="1">Membrane</location>
        <topology evidence="1">Multi-pass membrane protein</topology>
    </subcellularLocation>
</comment>
<feature type="transmembrane region" description="Helical" evidence="6">
    <location>
        <begin position="110"/>
        <end position="127"/>
    </location>
</feature>
<dbReference type="InterPro" id="IPR007267">
    <property type="entry name" value="GtrA_DPMS_TM"/>
</dbReference>
<evidence type="ECO:0000259" key="7">
    <source>
        <dbReference type="Pfam" id="PF04138"/>
    </source>
</evidence>
<feature type="transmembrane region" description="Helical" evidence="6">
    <location>
        <begin position="20"/>
        <end position="42"/>
    </location>
</feature>
<dbReference type="RefSeq" id="WP_004044958.1">
    <property type="nucleotide sequence ID" value="NZ_AQFR02000003.1"/>
</dbReference>
<feature type="transmembrane region" description="Helical" evidence="6">
    <location>
        <begin position="80"/>
        <end position="104"/>
    </location>
</feature>
<evidence type="ECO:0000313" key="8">
    <source>
        <dbReference type="EMBL" id="TGY15373.1"/>
    </source>
</evidence>
<evidence type="ECO:0000256" key="2">
    <source>
        <dbReference type="ARBA" id="ARBA00009399"/>
    </source>
</evidence>
<dbReference type="Proteomes" id="UP000309117">
    <property type="component" value="Unassembled WGS sequence"/>
</dbReference>
<comment type="similarity">
    <text evidence="2">Belongs to the GtrA family.</text>
</comment>
<comment type="caution">
    <text evidence="8">The sequence shown here is derived from an EMBL/GenBank/DDBJ whole genome shotgun (WGS) entry which is preliminary data.</text>
</comment>
<dbReference type="EMBL" id="SRYV01000009">
    <property type="protein sequence ID" value="TGY15373.1"/>
    <property type="molecule type" value="Genomic_DNA"/>
</dbReference>
<accession>A0A4S2BM05</accession>
<dbReference type="GO" id="GO:0005886">
    <property type="term" value="C:plasma membrane"/>
    <property type="evidence" value="ECO:0007669"/>
    <property type="project" value="TreeGrafter"/>
</dbReference>
<sequence>MQGKVLAIIKSEDFIQLIRYGLIGILGLIVDFGIYSTLTLMTEMRVELANLISSSCGLINNFLWNSYANFKVHDHLIKRFVEYYIVGQITTIFTTICLFIFVSFLRQDKLLVKAISTIIATLIQFGINKAITFKKG</sequence>
<organism evidence="8 9">
    <name type="scientific">Lactobacillus intestinalis</name>
    <dbReference type="NCBI Taxonomy" id="151781"/>
    <lineage>
        <taxon>Bacteria</taxon>
        <taxon>Bacillati</taxon>
        <taxon>Bacillota</taxon>
        <taxon>Bacilli</taxon>
        <taxon>Lactobacillales</taxon>
        <taxon>Lactobacillaceae</taxon>
        <taxon>Lactobacillus</taxon>
    </lineage>
</organism>
<evidence type="ECO:0000256" key="4">
    <source>
        <dbReference type="ARBA" id="ARBA00022989"/>
    </source>
</evidence>
<protein>
    <submittedName>
        <fullName evidence="8">GtrA family protein</fullName>
    </submittedName>
</protein>
<gene>
    <name evidence="8" type="ORF">E5351_06085</name>
</gene>
<keyword evidence="4 6" id="KW-1133">Transmembrane helix</keyword>
<keyword evidence="3 6" id="KW-0812">Transmembrane</keyword>
<proteinExistence type="inferred from homology"/>